<proteinExistence type="predicted"/>
<organism evidence="1">
    <name type="scientific">Homavirus sp</name>
    <dbReference type="NCBI Taxonomy" id="2487769"/>
    <lineage>
        <taxon>Viruses</taxon>
        <taxon>Varidnaviria</taxon>
        <taxon>Bamfordvirae</taxon>
        <taxon>Nucleocytoviricota</taxon>
        <taxon>Megaviricetes</taxon>
        <taxon>Imitervirales</taxon>
        <taxon>Mimiviridae</taxon>
        <taxon>Klosneuvirinae</taxon>
    </lineage>
</organism>
<gene>
    <name evidence="1" type="ORF">Homavirus23_4</name>
</gene>
<name>A0A3G5A8X0_9VIRU</name>
<accession>A0A3G5A8X0</accession>
<dbReference type="EMBL" id="MK072354">
    <property type="protein sequence ID" value="AYV82273.1"/>
    <property type="molecule type" value="Genomic_DNA"/>
</dbReference>
<protein>
    <submittedName>
        <fullName evidence="1">Uncharacterized protein</fullName>
    </submittedName>
</protein>
<reference evidence="1" key="1">
    <citation type="submission" date="2018-10" db="EMBL/GenBank/DDBJ databases">
        <title>Hidden diversity of soil giant viruses.</title>
        <authorList>
            <person name="Schulz F."/>
            <person name="Alteio L."/>
            <person name="Goudeau D."/>
            <person name="Ryan E.M."/>
            <person name="Malmstrom R.R."/>
            <person name="Blanchard J."/>
            <person name="Woyke T."/>
        </authorList>
    </citation>
    <scope>NUCLEOTIDE SEQUENCE</scope>
    <source>
        <strain evidence="1">HOV1</strain>
    </source>
</reference>
<sequence>MIKIILLLVVICLLYFIYTKYLQIEKYTTDNITNIENTESPINMDTQPILTYYKSGGIQGYTFRLEFFNDKTYKLFEFGDELVKKGVVDDNKFKTVLYLIDKMPSIKYTENKVDGFDLMYESLESRTTSISLTNGVYIYPTIPDEFIRNVNIIDKIIFEK</sequence>
<evidence type="ECO:0000313" key="1">
    <source>
        <dbReference type="EMBL" id="AYV82273.1"/>
    </source>
</evidence>